<evidence type="ECO:0000313" key="2">
    <source>
        <dbReference type="EMBL" id="WPH00016.1"/>
    </source>
</evidence>
<feature type="compositionally biased region" description="Polar residues" evidence="1">
    <location>
        <begin position="624"/>
        <end position="639"/>
    </location>
</feature>
<dbReference type="AlphaFoldDB" id="A0AAQ3R8X1"/>
<feature type="region of interest" description="Disordered" evidence="1">
    <location>
        <begin position="301"/>
        <end position="712"/>
    </location>
</feature>
<feature type="region of interest" description="Disordered" evidence="1">
    <location>
        <begin position="1"/>
        <end position="196"/>
    </location>
</feature>
<keyword evidence="3" id="KW-1185">Reference proteome</keyword>
<sequence length="1025" mass="113808">MATSDSEATSPDPLTLPSSPLLIPRASRSPTRKSPSRRAPIKEPTFSSPAKSIFLETGRPGQVSPWRIKVTVQAEPNDRAVTGSPSQQKLARTTKVPLKTNSSSPAKKPRRQPTPRAPSTVMDIQKPSRKRKGTPLRGQPSAKKPSPDPTTDEDRDDFAVIPTTEPAVPVLKPPTRPRQPRRSLEKMPTPPSKKLGYARDQLDHALQEAVGYDGNNSEDTITVAPGDLTVSMNEEFTMVSIESLRSYNKVNKSLASLAEVDKSGLSVSYMPSSPPHKHQATDISYPDLTAAAQGQDESFAVPTYDPMSWKPTGAASTATLARQEDEQTRQINEIQGWRMEREAASPQRRITHTPQKPPTTVVPKAQPEPQFQPQDEEEENEDIWQEEASRSMEDDALESEQQATHSPKLVDLFADEPLKPRRSKIPKSWRRSSGNDFSYVDSPARQPQKTVRSKPTMQTRPESRKSSAGSTGADSGKSAVLTPPSSEEDLEQDETVEDLDGSDLTEPDAAATQLHNQESFEKSDRITDTKNSTQIVQPARKQAAIGPNDSHVEGDTTGFAWQRPLKRPERPRAPIQKAMDLSDLLNLESSPVKSRKDNEVTLQPSNVQSRALSSGGRDYRSQHSNDQSNEQSYSVSSIDESFESKTPDQRQLLKEVRSSRNSSPLKQMQLTNGPSRAEENSSHIIDEQVGDEDSESQLHFQPSQSYEERLNIESPQKIRVKFNDSEGNSSLLMPKREHSSLFGTKSRLDSIEETLDEDSVVLPKTPVVRKSTLFNWVSSALSSFVPKGPTFITPEPEPSTLCPPGFCMHIRSRYGVVTDCHPWTFSHYRTLHRMLNSCTSGRYDTVIPKPGQAGVALSRRWMNLVGSEQPTFLGKKYKFNEQHALVIVAFFQCVVPAHVVEAMDNGEVDFLGDPSAYSHRGTDRFGNRGSDLPFKHLKHIVVPSPGSPIDAEFVMRVLGDCVLQNEIVDPLVAEAKWKLNPIKLFWNPDENVGADGDENDGERYDESYDEEDDEGVEHESGGKKL</sequence>
<dbReference type="EMBL" id="CP138583">
    <property type="protein sequence ID" value="WPH00016.1"/>
    <property type="molecule type" value="Genomic_DNA"/>
</dbReference>
<feature type="region of interest" description="Disordered" evidence="1">
    <location>
        <begin position="988"/>
        <end position="1025"/>
    </location>
</feature>
<feature type="compositionally biased region" description="Basic and acidic residues" evidence="1">
    <location>
        <begin position="518"/>
        <end position="528"/>
    </location>
</feature>
<feature type="compositionally biased region" description="Low complexity" evidence="1">
    <location>
        <begin position="352"/>
        <end position="373"/>
    </location>
</feature>
<feature type="compositionally biased region" description="Polar residues" evidence="1">
    <location>
        <begin position="659"/>
        <end position="674"/>
    </location>
</feature>
<feature type="compositionally biased region" description="Basic and acidic residues" evidence="1">
    <location>
        <begin position="676"/>
        <end position="686"/>
    </location>
</feature>
<accession>A0AAQ3R8X1</accession>
<feature type="compositionally biased region" description="Polar residues" evidence="1">
    <location>
        <begin position="600"/>
        <end position="612"/>
    </location>
</feature>
<feature type="compositionally biased region" description="Acidic residues" evidence="1">
    <location>
        <begin position="486"/>
        <end position="506"/>
    </location>
</feature>
<feature type="compositionally biased region" description="Polar residues" evidence="1">
    <location>
        <begin position="445"/>
        <end position="473"/>
    </location>
</feature>
<evidence type="ECO:0000313" key="3">
    <source>
        <dbReference type="Proteomes" id="UP001303373"/>
    </source>
</evidence>
<reference evidence="2 3" key="1">
    <citation type="submission" date="2023-11" db="EMBL/GenBank/DDBJ databases">
        <title>An acidophilic fungus is an integral part of prey digestion in a carnivorous sundew plant.</title>
        <authorList>
            <person name="Tsai I.J."/>
        </authorList>
    </citation>
    <scope>NUCLEOTIDE SEQUENCE [LARGE SCALE GENOMIC DNA]</scope>
    <source>
        <strain evidence="2">169a</strain>
    </source>
</reference>
<feature type="compositionally biased region" description="Acidic residues" evidence="1">
    <location>
        <begin position="374"/>
        <end position="385"/>
    </location>
</feature>
<organism evidence="2 3">
    <name type="scientific">Acrodontium crateriforme</name>
    <dbReference type="NCBI Taxonomy" id="150365"/>
    <lineage>
        <taxon>Eukaryota</taxon>
        <taxon>Fungi</taxon>
        <taxon>Dikarya</taxon>
        <taxon>Ascomycota</taxon>
        <taxon>Pezizomycotina</taxon>
        <taxon>Dothideomycetes</taxon>
        <taxon>Dothideomycetidae</taxon>
        <taxon>Mycosphaerellales</taxon>
        <taxon>Teratosphaeriaceae</taxon>
        <taxon>Acrodontium</taxon>
    </lineage>
</organism>
<dbReference type="Proteomes" id="UP001303373">
    <property type="component" value="Chromosome 4"/>
</dbReference>
<feature type="compositionally biased region" description="Basic residues" evidence="1">
    <location>
        <begin position="420"/>
        <end position="430"/>
    </location>
</feature>
<feature type="compositionally biased region" description="Basic and acidic residues" evidence="1">
    <location>
        <begin position="642"/>
        <end position="658"/>
    </location>
</feature>
<feature type="compositionally biased region" description="Acidic residues" evidence="1">
    <location>
        <begin position="1007"/>
        <end position="1016"/>
    </location>
</feature>
<protein>
    <submittedName>
        <fullName evidence="2">Uncharacterized protein</fullName>
    </submittedName>
</protein>
<evidence type="ECO:0000256" key="1">
    <source>
        <dbReference type="SAM" id="MobiDB-lite"/>
    </source>
</evidence>
<proteinExistence type="predicted"/>
<gene>
    <name evidence="2" type="ORF">R9X50_00283900</name>
</gene>
<name>A0AAQ3R8X1_9PEZI</name>
<feature type="compositionally biased region" description="Low complexity" evidence="1">
    <location>
        <begin position="9"/>
        <end position="29"/>
    </location>
</feature>